<protein>
    <submittedName>
        <fullName evidence="1">Uncharacterized protein</fullName>
    </submittedName>
</protein>
<comment type="caution">
    <text evidence="1">The sequence shown here is derived from an EMBL/GenBank/DDBJ whole genome shotgun (WGS) entry which is preliminary data.</text>
</comment>
<keyword evidence="2" id="KW-1185">Reference proteome</keyword>
<sequence length="114" mass="13378">MSKEIELTWEELEKNLIKYSVQIPNGCEKIGEYLRNNNIEIAVDNINNLLEGLNWIIRVKNFSLVENIEFPLDIVKILQIWADFNGKLAERNYDDAADILEYEFVEEFAVLNKN</sequence>
<accession>A0A433RTV4</accession>
<name>A0A433RTV4_9BACL</name>
<evidence type="ECO:0000313" key="2">
    <source>
        <dbReference type="Proteomes" id="UP000288623"/>
    </source>
</evidence>
<dbReference type="EMBL" id="JTFC01000031">
    <property type="protein sequence ID" value="RUS55568.1"/>
    <property type="molecule type" value="Genomic_DNA"/>
</dbReference>
<reference evidence="1 2" key="1">
    <citation type="submission" date="2014-11" db="EMBL/GenBank/DDBJ databases">
        <title>Genome sequence and analysis of novel Kurthia sp.</title>
        <authorList>
            <person name="Lawson J.N."/>
            <person name="Gonzalez J.E."/>
            <person name="Rinauldi L."/>
            <person name="Xuan Z."/>
            <person name="Firman A."/>
            <person name="Shaddox L."/>
            <person name="Trudeau A."/>
            <person name="Shah S."/>
            <person name="Reiman D."/>
        </authorList>
    </citation>
    <scope>NUCLEOTIDE SEQUENCE [LARGE SCALE GENOMIC DNA]</scope>
    <source>
        <strain evidence="1 2">3B1D</strain>
    </source>
</reference>
<dbReference type="RefSeq" id="WP_126990883.1">
    <property type="nucleotide sequence ID" value="NZ_JTFC01000031.1"/>
</dbReference>
<evidence type="ECO:0000313" key="1">
    <source>
        <dbReference type="EMBL" id="RUS55568.1"/>
    </source>
</evidence>
<proteinExistence type="predicted"/>
<gene>
    <name evidence="1" type="ORF">QI30_11635</name>
</gene>
<dbReference type="AlphaFoldDB" id="A0A433RTV4"/>
<organism evidence="1 2">
    <name type="scientific">Candidatus Kurthia intestinigallinarum</name>
    <dbReference type="NCBI Taxonomy" id="1562256"/>
    <lineage>
        <taxon>Bacteria</taxon>
        <taxon>Bacillati</taxon>
        <taxon>Bacillota</taxon>
        <taxon>Bacilli</taxon>
        <taxon>Bacillales</taxon>
        <taxon>Caryophanaceae</taxon>
        <taxon>Kurthia</taxon>
    </lineage>
</organism>
<dbReference type="Proteomes" id="UP000288623">
    <property type="component" value="Unassembled WGS sequence"/>
</dbReference>